<dbReference type="SUPFAM" id="SSF110849">
    <property type="entry name" value="ParB/Sulfiredoxin"/>
    <property type="match status" value="1"/>
</dbReference>
<reference evidence="2 3" key="1">
    <citation type="submission" date="2019-12" db="EMBL/GenBank/DDBJ databases">
        <title>Devosia maris sp. nov., isolated from the deep seawater.</title>
        <authorList>
            <person name="Liu Y."/>
        </authorList>
    </citation>
    <scope>NUCLEOTIDE SEQUENCE [LARGE SCALE GENOMIC DNA]</scope>
    <source>
        <strain evidence="2 3">L53-10-65</strain>
    </source>
</reference>
<dbReference type="PANTHER" id="PTHR33375">
    <property type="entry name" value="CHROMOSOME-PARTITIONING PROTEIN PARB-RELATED"/>
    <property type="match status" value="1"/>
</dbReference>
<dbReference type="Proteomes" id="UP000438106">
    <property type="component" value="Unassembled WGS sequence"/>
</dbReference>
<dbReference type="SMART" id="SM00470">
    <property type="entry name" value="ParB"/>
    <property type="match status" value="1"/>
</dbReference>
<dbReference type="RefSeq" id="WP_157290567.1">
    <property type="nucleotide sequence ID" value="NZ_WQRF01000003.1"/>
</dbReference>
<dbReference type="InterPro" id="IPR003115">
    <property type="entry name" value="ParB_N"/>
</dbReference>
<dbReference type="SUPFAM" id="SSF109709">
    <property type="entry name" value="KorB DNA-binding domain-like"/>
    <property type="match status" value="1"/>
</dbReference>
<keyword evidence="3" id="KW-1185">Reference proteome</keyword>
<dbReference type="GO" id="GO:0007059">
    <property type="term" value="P:chromosome segregation"/>
    <property type="evidence" value="ECO:0007669"/>
    <property type="project" value="TreeGrafter"/>
</dbReference>
<gene>
    <name evidence="2" type="ORF">GO014_12150</name>
</gene>
<dbReference type="AlphaFoldDB" id="A0A7X3FSG0"/>
<evidence type="ECO:0000313" key="2">
    <source>
        <dbReference type="EMBL" id="MVS99775.1"/>
    </source>
</evidence>
<dbReference type="EMBL" id="WQRF01000003">
    <property type="protein sequence ID" value="MVS99775.1"/>
    <property type="molecule type" value="Genomic_DNA"/>
</dbReference>
<evidence type="ECO:0000313" key="3">
    <source>
        <dbReference type="Proteomes" id="UP000438106"/>
    </source>
</evidence>
<dbReference type="InterPro" id="IPR036086">
    <property type="entry name" value="ParB/Sulfiredoxin_sf"/>
</dbReference>
<dbReference type="Gene3D" id="1.10.10.2830">
    <property type="match status" value="1"/>
</dbReference>
<dbReference type="InterPro" id="IPR050336">
    <property type="entry name" value="Chromosome_partition/occlusion"/>
</dbReference>
<proteinExistence type="predicted"/>
<protein>
    <submittedName>
        <fullName evidence="2">Chromosome partitioning protein ParB</fullName>
    </submittedName>
</protein>
<dbReference type="Gene3D" id="3.90.1530.30">
    <property type="match status" value="1"/>
</dbReference>
<name>A0A7X3FSG0_9HYPH</name>
<dbReference type="Pfam" id="PF02195">
    <property type="entry name" value="ParB_N"/>
    <property type="match status" value="1"/>
</dbReference>
<sequence length="614" mass="66578">MTETQSIPLNKLTVWTGNGRKTGASEAIDELAASIEAHGLLQALIVRKAKGGKFAVVAGQRRLKALQLLASQKRIAPDAPVRCDLVAAEADAGELSLAENVVRVAMHPADQFEAFRDLVDRGLDVAAVARRFGVSESVVLKRLKLGRLSPVVLDAYRNGDIDLEEAQAFAITDDHAAQARVLGDLPGWNRSARTIRNALTEGEIPASDRRVRFVGLDIYEQSGGGVRRDLFDDAHSGTILDPVLLDRLVTEKLATVVEEVRAEGWAWVELADAFEDVNAQCRRVRPERIALSGEQQAELEALSAEYDELADSPEADEGDETVLARLDAIQDRLDELDAAQECWTPEILVSAGAIISIDWNGTATVERGFIRRDASRQTETLEDHKPARDAAILPATLVTELTARKTAALQSVAGENVQVMVAAVVHALALSAFYTGAGDLSCLRLSLSGSRPEWHLPDPEPMPVVQAFADAETRWTELLPEDPSDLWGWCLSQSQDTLLGLLAHIGARAIDAVRQKVDRPEAGRFAHADMVADAIGFDMSKQYTPDVSTYFSRINSKQIIAALCEAKGVSPAPAWSRMKKAELAALAARELTGTGWLPAVLRGQDQHISVKQAA</sequence>
<dbReference type="PANTHER" id="PTHR33375:SF7">
    <property type="entry name" value="CHROMOSOME 2-PARTITIONING PROTEIN PARB-RELATED"/>
    <property type="match status" value="1"/>
</dbReference>
<dbReference type="GO" id="GO:0005694">
    <property type="term" value="C:chromosome"/>
    <property type="evidence" value="ECO:0007669"/>
    <property type="project" value="TreeGrafter"/>
</dbReference>
<organism evidence="2 3">
    <name type="scientific">Devosia marina</name>
    <dbReference type="NCBI Taxonomy" id="2683198"/>
    <lineage>
        <taxon>Bacteria</taxon>
        <taxon>Pseudomonadati</taxon>
        <taxon>Pseudomonadota</taxon>
        <taxon>Alphaproteobacteria</taxon>
        <taxon>Hyphomicrobiales</taxon>
        <taxon>Devosiaceae</taxon>
        <taxon>Devosia</taxon>
    </lineage>
</organism>
<feature type="domain" description="ParB-like N-terminal" evidence="1">
    <location>
        <begin position="5"/>
        <end position="101"/>
    </location>
</feature>
<comment type="caution">
    <text evidence="2">The sequence shown here is derived from an EMBL/GenBank/DDBJ whole genome shotgun (WGS) entry which is preliminary data.</text>
</comment>
<accession>A0A7X3FSG0</accession>
<dbReference type="CDD" id="cd16406">
    <property type="entry name" value="ParB_N_like"/>
    <property type="match status" value="1"/>
</dbReference>
<evidence type="ECO:0000259" key="1">
    <source>
        <dbReference type="SMART" id="SM00470"/>
    </source>
</evidence>